<dbReference type="PANTHER" id="PTHR43428:SF1">
    <property type="entry name" value="ARSENATE REDUCTASE"/>
    <property type="match status" value="1"/>
</dbReference>
<evidence type="ECO:0000313" key="3">
    <source>
        <dbReference type="EMBL" id="VAW13429.1"/>
    </source>
</evidence>
<dbReference type="EMBL" id="UOEM01000061">
    <property type="protein sequence ID" value="VAW13429.1"/>
    <property type="molecule type" value="Genomic_DNA"/>
</dbReference>
<dbReference type="PANTHER" id="PTHR43428">
    <property type="entry name" value="ARSENATE REDUCTASE"/>
    <property type="match status" value="1"/>
</dbReference>
<dbReference type="Gene3D" id="3.40.50.2300">
    <property type="match status" value="1"/>
</dbReference>
<dbReference type="SUPFAM" id="SSF52788">
    <property type="entry name" value="Phosphotyrosine protein phosphatases I"/>
    <property type="match status" value="1"/>
</dbReference>
<gene>
    <name evidence="3" type="ORF">MNBD_ALPHA09-2121</name>
</gene>
<dbReference type="InterPro" id="IPR036196">
    <property type="entry name" value="Ptyr_pPase_sf"/>
</dbReference>
<keyword evidence="1" id="KW-0059">Arsenical resistance</keyword>
<dbReference type="Pfam" id="PF01451">
    <property type="entry name" value="LMWPc"/>
    <property type="match status" value="1"/>
</dbReference>
<proteinExistence type="predicted"/>
<protein>
    <submittedName>
        <fullName evidence="3">Arsenate reductase glutaredoxin-coupled, LMWP family</fullName>
        <ecNumber evidence="3">1.20.4.1</ecNumber>
    </submittedName>
</protein>
<dbReference type="AlphaFoldDB" id="A0A3B0TMI9"/>
<accession>A0A3B0TMI9</accession>
<dbReference type="GO" id="GO:0046685">
    <property type="term" value="P:response to arsenic-containing substance"/>
    <property type="evidence" value="ECO:0007669"/>
    <property type="project" value="UniProtKB-KW"/>
</dbReference>
<keyword evidence="3" id="KW-0560">Oxidoreductase</keyword>
<name>A0A3B0TMI9_9ZZZZ</name>
<dbReference type="GO" id="GO:0008794">
    <property type="term" value="F:arsenate reductase (glutaredoxin) activity"/>
    <property type="evidence" value="ECO:0007669"/>
    <property type="project" value="UniProtKB-EC"/>
</dbReference>
<feature type="domain" description="Phosphotyrosine protein phosphatase I" evidence="2">
    <location>
        <begin position="12"/>
        <end position="148"/>
    </location>
</feature>
<reference evidence="3" key="1">
    <citation type="submission" date="2018-06" db="EMBL/GenBank/DDBJ databases">
        <authorList>
            <person name="Zhirakovskaya E."/>
        </authorList>
    </citation>
    <scope>NUCLEOTIDE SEQUENCE</scope>
</reference>
<dbReference type="EC" id="1.20.4.1" evidence="3"/>
<dbReference type="InterPro" id="IPR023485">
    <property type="entry name" value="Ptyr_pPase"/>
</dbReference>
<evidence type="ECO:0000256" key="1">
    <source>
        <dbReference type="ARBA" id="ARBA00022849"/>
    </source>
</evidence>
<evidence type="ECO:0000259" key="2">
    <source>
        <dbReference type="SMART" id="SM00226"/>
    </source>
</evidence>
<dbReference type="SMART" id="SM00226">
    <property type="entry name" value="LMWPc"/>
    <property type="match status" value="1"/>
</dbReference>
<sequence length="154" mass="16850">MSAAAPTSDVPRAVLFACGQNVIRSPMAAALMRHFFGHKAYVASCGVKAGAGINPFVVEVMNEIGIDLSEHVPQNFDDLHDSNFDLVISLAPEAHHRALEMTRIMAIEAEYWPTGDPSLTQGNREQTLAAYRGVRDTLSRRIEGRFYLSPPPNA</sequence>
<organism evidence="3">
    <name type="scientific">hydrothermal vent metagenome</name>
    <dbReference type="NCBI Taxonomy" id="652676"/>
    <lineage>
        <taxon>unclassified sequences</taxon>
        <taxon>metagenomes</taxon>
        <taxon>ecological metagenomes</taxon>
    </lineage>
</organism>